<evidence type="ECO:0000313" key="1">
    <source>
        <dbReference type="EMBL" id="RZR72352.1"/>
    </source>
</evidence>
<dbReference type="EMBL" id="KV875670">
    <property type="protein sequence ID" value="RZR72352.1"/>
    <property type="molecule type" value="Genomic_DNA"/>
</dbReference>
<dbReference type="AlphaFoldDB" id="A0A445MDK1"/>
<gene>
    <name evidence="1" type="ORF">BHM03_00012849</name>
</gene>
<protein>
    <submittedName>
        <fullName evidence="1">Uncharacterized protein</fullName>
    </submittedName>
</protein>
<accession>A0A445MDK1</accession>
<name>A0A445MDK1_ENSVE</name>
<sequence>MKKSPSAELPNRYPHVIAVADPTDVVVPLRPSDCRGSSSGLFHWIGPSSFCGTVGSRERGRGDQSRRPFLFYFSRRCPVLPPPAAGVGPDGRRRSLQTFAAVVIASVGLNPSLVDFVRIFASQAFPLFPSV</sequence>
<reference evidence="1" key="1">
    <citation type="journal article" date="2018" name="Data Brief">
        <title>Genome sequence data from 17 accessions of Ensete ventricosum, a staple food crop for millions in Ethiopia.</title>
        <authorList>
            <person name="Yemataw Z."/>
            <person name="Muzemil S."/>
            <person name="Ambachew D."/>
            <person name="Tripathi L."/>
            <person name="Tesfaye K."/>
            <person name="Chala A."/>
            <person name="Farbos A."/>
            <person name="O'Neill P."/>
            <person name="Moore K."/>
            <person name="Grant M."/>
            <person name="Studholme D.J."/>
        </authorList>
    </citation>
    <scope>NUCLEOTIDE SEQUENCE [LARGE SCALE GENOMIC DNA]</scope>
    <source>
        <tissue evidence="1">Leaf</tissue>
    </source>
</reference>
<organism evidence="1">
    <name type="scientific">Ensete ventricosum</name>
    <name type="common">Abyssinian banana</name>
    <name type="synonym">Musa ensete</name>
    <dbReference type="NCBI Taxonomy" id="4639"/>
    <lineage>
        <taxon>Eukaryota</taxon>
        <taxon>Viridiplantae</taxon>
        <taxon>Streptophyta</taxon>
        <taxon>Embryophyta</taxon>
        <taxon>Tracheophyta</taxon>
        <taxon>Spermatophyta</taxon>
        <taxon>Magnoliopsida</taxon>
        <taxon>Liliopsida</taxon>
        <taxon>Zingiberales</taxon>
        <taxon>Musaceae</taxon>
        <taxon>Ensete</taxon>
    </lineage>
</organism>
<proteinExistence type="predicted"/>
<dbReference type="Proteomes" id="UP000290560">
    <property type="component" value="Unassembled WGS sequence"/>
</dbReference>